<dbReference type="AlphaFoldDB" id="A0A1I3QX67"/>
<evidence type="ECO:0000256" key="1">
    <source>
        <dbReference type="ARBA" id="ARBA00001933"/>
    </source>
</evidence>
<dbReference type="GO" id="GO:0004586">
    <property type="term" value="F:ornithine decarboxylase activity"/>
    <property type="evidence" value="ECO:0007669"/>
    <property type="project" value="UniProtKB-EC"/>
</dbReference>
<dbReference type="GO" id="GO:0033387">
    <property type="term" value="P:putrescine biosynthetic process from arginine, via ornithine"/>
    <property type="evidence" value="ECO:0007669"/>
    <property type="project" value="TreeGrafter"/>
</dbReference>
<dbReference type="InterPro" id="IPR022653">
    <property type="entry name" value="De-COase2_pyr-phos_BS"/>
</dbReference>
<evidence type="ECO:0000259" key="8">
    <source>
        <dbReference type="Pfam" id="PF02784"/>
    </source>
</evidence>
<dbReference type="InterPro" id="IPR000183">
    <property type="entry name" value="Orn/DAP/Arg_de-COase"/>
</dbReference>
<dbReference type="InterPro" id="IPR022644">
    <property type="entry name" value="De-COase2_N"/>
</dbReference>
<accession>A0A1I3QX67</accession>
<evidence type="ECO:0000256" key="2">
    <source>
        <dbReference type="ARBA" id="ARBA00008872"/>
    </source>
</evidence>
<reference evidence="9 10" key="1">
    <citation type="submission" date="2016-10" db="EMBL/GenBank/DDBJ databases">
        <authorList>
            <person name="de Groot N.N."/>
        </authorList>
    </citation>
    <scope>NUCLEOTIDE SEQUENCE [LARGE SCALE GENOMIC DNA]</scope>
    <source>
        <strain evidence="9 10">DSM 19073</strain>
    </source>
</reference>
<evidence type="ECO:0000256" key="6">
    <source>
        <dbReference type="ARBA" id="ARBA00034138"/>
    </source>
</evidence>
<dbReference type="PANTHER" id="PTHR11482:SF6">
    <property type="entry name" value="ORNITHINE DECARBOXYLASE 1-RELATED"/>
    <property type="match status" value="1"/>
</dbReference>
<dbReference type="Proteomes" id="UP000199110">
    <property type="component" value="Unassembled WGS sequence"/>
</dbReference>
<dbReference type="PROSITE" id="PS00878">
    <property type="entry name" value="ODR_DC_2_1"/>
    <property type="match status" value="1"/>
</dbReference>
<name>A0A1I3QX67_9RHOB</name>
<keyword evidence="4" id="KW-0456">Lyase</keyword>
<evidence type="ECO:0000256" key="3">
    <source>
        <dbReference type="ARBA" id="ARBA00022898"/>
    </source>
</evidence>
<dbReference type="STRING" id="390807.SAMN04488095_2710"/>
<evidence type="ECO:0000313" key="10">
    <source>
        <dbReference type="Proteomes" id="UP000199110"/>
    </source>
</evidence>
<evidence type="ECO:0000256" key="5">
    <source>
        <dbReference type="ARBA" id="ARBA00034115"/>
    </source>
</evidence>
<organism evidence="9 10">
    <name type="scientific">Jannaschia pohangensis</name>
    <dbReference type="NCBI Taxonomy" id="390807"/>
    <lineage>
        <taxon>Bacteria</taxon>
        <taxon>Pseudomonadati</taxon>
        <taxon>Pseudomonadota</taxon>
        <taxon>Alphaproteobacteria</taxon>
        <taxon>Rhodobacterales</taxon>
        <taxon>Roseobacteraceae</taxon>
        <taxon>Jannaschia</taxon>
    </lineage>
</organism>
<keyword evidence="3" id="KW-0663">Pyridoxal phosphate</keyword>
<dbReference type="EC" id="4.1.1.17" evidence="6"/>
<evidence type="ECO:0000256" key="7">
    <source>
        <dbReference type="ARBA" id="ARBA00049127"/>
    </source>
</evidence>
<comment type="pathway">
    <text evidence="5">Amine and polyamine biosynthesis; putrescine biosynthesis via L-ornithine pathway; putrescine from L-ornithine: step 1/1.</text>
</comment>
<gene>
    <name evidence="9" type="ORF">SAMN04488095_2710</name>
</gene>
<comment type="cofactor">
    <cofactor evidence="1">
        <name>pyridoxal 5'-phosphate</name>
        <dbReference type="ChEBI" id="CHEBI:597326"/>
    </cofactor>
</comment>
<feature type="domain" description="Orn/DAP/Arg decarboxylase 2 N-terminal" evidence="8">
    <location>
        <begin position="24"/>
        <end position="73"/>
    </location>
</feature>
<dbReference type="InterPro" id="IPR002433">
    <property type="entry name" value="Orn_de-COase"/>
</dbReference>
<dbReference type="GO" id="GO:0005737">
    <property type="term" value="C:cytoplasm"/>
    <property type="evidence" value="ECO:0007669"/>
    <property type="project" value="TreeGrafter"/>
</dbReference>
<comment type="similarity">
    <text evidence="2">Belongs to the Orn/Lys/Arg decarboxylase class-II family.</text>
</comment>
<dbReference type="SUPFAM" id="SSF51419">
    <property type="entry name" value="PLP-binding barrel"/>
    <property type="match status" value="1"/>
</dbReference>
<proteinExistence type="inferred from homology"/>
<dbReference type="InterPro" id="IPR029066">
    <property type="entry name" value="PLP-binding_barrel"/>
</dbReference>
<dbReference type="Gene3D" id="3.20.20.10">
    <property type="entry name" value="Alanine racemase"/>
    <property type="match status" value="1"/>
</dbReference>
<sequence>MRPRHGETHSYIATITSPLKVSGLRRAHIHYAVKANPHPAIIERLVAFGSGFDSASRGEIELVLDQGADVDHVSLGDVPQIMVGPSCDSADVLSEKRPIGLPLSLRAGKRSSSATAVPIPRPIRRLA</sequence>
<keyword evidence="10" id="KW-1185">Reference proteome</keyword>
<dbReference type="PRINTS" id="PR01179">
    <property type="entry name" value="ODADCRBXLASE"/>
</dbReference>
<evidence type="ECO:0000313" key="9">
    <source>
        <dbReference type="EMBL" id="SFJ38774.1"/>
    </source>
</evidence>
<protein>
    <recommendedName>
        <fullName evidence="6">ornithine decarboxylase</fullName>
        <ecNumber evidence="6">4.1.1.17</ecNumber>
    </recommendedName>
</protein>
<dbReference type="EMBL" id="FORA01000003">
    <property type="protein sequence ID" value="SFJ38774.1"/>
    <property type="molecule type" value="Genomic_DNA"/>
</dbReference>
<evidence type="ECO:0000256" key="4">
    <source>
        <dbReference type="ARBA" id="ARBA00023239"/>
    </source>
</evidence>
<dbReference type="PANTHER" id="PTHR11482">
    <property type="entry name" value="ARGININE/DIAMINOPIMELATE/ORNITHINE DECARBOXYLASE"/>
    <property type="match status" value="1"/>
</dbReference>
<dbReference type="Pfam" id="PF02784">
    <property type="entry name" value="Orn_Arg_deC_N"/>
    <property type="match status" value="1"/>
</dbReference>
<comment type="catalytic activity">
    <reaction evidence="7">
        <text>L-ornithine + H(+) = putrescine + CO2</text>
        <dbReference type="Rhea" id="RHEA:22964"/>
        <dbReference type="ChEBI" id="CHEBI:15378"/>
        <dbReference type="ChEBI" id="CHEBI:16526"/>
        <dbReference type="ChEBI" id="CHEBI:46911"/>
        <dbReference type="ChEBI" id="CHEBI:326268"/>
        <dbReference type="EC" id="4.1.1.17"/>
    </reaction>
</comment>